<dbReference type="NCBIfam" id="NF005495">
    <property type="entry name" value="PRK07109.1"/>
    <property type="match status" value="1"/>
</dbReference>
<evidence type="ECO:0000256" key="2">
    <source>
        <dbReference type="ARBA" id="ARBA00023002"/>
    </source>
</evidence>
<comment type="similarity">
    <text evidence="1 3">Belongs to the short-chain dehydrogenases/reductases (SDR) family.</text>
</comment>
<gene>
    <name evidence="7" type="ORF">DDQ68_11060</name>
</gene>
<keyword evidence="5" id="KW-0812">Transmembrane</keyword>
<dbReference type="GO" id="GO:0016020">
    <property type="term" value="C:membrane"/>
    <property type="evidence" value="ECO:0007669"/>
    <property type="project" value="TreeGrafter"/>
</dbReference>
<dbReference type="OrthoDB" id="9775296at2"/>
<dbReference type="GO" id="GO:0016491">
    <property type="term" value="F:oxidoreductase activity"/>
    <property type="evidence" value="ECO:0007669"/>
    <property type="project" value="UniProtKB-KW"/>
</dbReference>
<organism evidence="7 8">
    <name type="scientific">Hymenobacter nivis</name>
    <dbReference type="NCBI Taxonomy" id="1850093"/>
    <lineage>
        <taxon>Bacteria</taxon>
        <taxon>Pseudomonadati</taxon>
        <taxon>Bacteroidota</taxon>
        <taxon>Cytophagia</taxon>
        <taxon>Cytophagales</taxon>
        <taxon>Hymenobacteraceae</taxon>
        <taxon>Hymenobacter</taxon>
    </lineage>
</organism>
<dbReference type="Proteomes" id="UP000245999">
    <property type="component" value="Chromosome"/>
</dbReference>
<dbReference type="InterPro" id="IPR036291">
    <property type="entry name" value="NAD(P)-bd_dom_sf"/>
</dbReference>
<dbReference type="PROSITE" id="PS00061">
    <property type="entry name" value="ADH_SHORT"/>
    <property type="match status" value="1"/>
</dbReference>
<feature type="region of interest" description="Disordered" evidence="4">
    <location>
        <begin position="350"/>
        <end position="389"/>
    </location>
</feature>
<dbReference type="SUPFAM" id="SSF51735">
    <property type="entry name" value="NAD(P)-binding Rossmann-fold domains"/>
    <property type="match status" value="1"/>
</dbReference>
<evidence type="ECO:0000256" key="4">
    <source>
        <dbReference type="SAM" id="MobiDB-lite"/>
    </source>
</evidence>
<sequence>MAHQPKPLDQQIIVITGATSGIGLATARAAARAGARLVLAARSEKDLRAVAGQLEQAGAHVATVAADVAKPVDVARIAEAARSHFGGFDTWVNNAGVGIFGRIEDGNSEDHHRLFETNFWGIVNGSLEALKHFKAHGGALINLGSVVSDVAIPMQGMYSASKHAVKGFTDALRIELEHEQAPVTVTLIKPASIDTPFNKNVRNYTDSELQLPPPVYAPEEVANAILHAAVHPMRDIYVGGGGKVMSVTNKLAPGVMDWISAKAIVGQEKSDKPAGNPAGGLRQPGLGGHAHSDYPGHVMKSYYTRTTLNPLLAGALAAAGLAVASALVTGNFSWGKLKDAGIRVRESGALKPAPIPAPAPAKEPQPTVANGSVAPKDPKEPAIPEEPQA</sequence>
<dbReference type="RefSeq" id="WP_109656354.1">
    <property type="nucleotide sequence ID" value="NZ_CP029145.1"/>
</dbReference>
<proteinExistence type="inferred from homology"/>
<feature type="domain" description="Ketoreductase" evidence="6">
    <location>
        <begin position="11"/>
        <end position="196"/>
    </location>
</feature>
<dbReference type="InterPro" id="IPR057326">
    <property type="entry name" value="KR_dom"/>
</dbReference>
<dbReference type="InterPro" id="IPR002347">
    <property type="entry name" value="SDR_fam"/>
</dbReference>
<dbReference type="Pfam" id="PF00106">
    <property type="entry name" value="adh_short"/>
    <property type="match status" value="1"/>
</dbReference>
<dbReference type="SMART" id="SM00822">
    <property type="entry name" value="PKS_KR"/>
    <property type="match status" value="1"/>
</dbReference>
<accession>A0A2Z3GMD2</accession>
<protein>
    <submittedName>
        <fullName evidence="7">Short-chain dehydrogenase</fullName>
    </submittedName>
</protein>
<dbReference type="PRINTS" id="PR00081">
    <property type="entry name" value="GDHRDH"/>
</dbReference>
<keyword evidence="2" id="KW-0560">Oxidoreductase</keyword>
<reference evidence="8" key="1">
    <citation type="submission" date="2018-04" db="EMBL/GenBank/DDBJ databases">
        <title>Complete genome of Antarctic heterotrophic bacterium Hymenobacter nivis.</title>
        <authorList>
            <person name="Terashima M."/>
        </authorList>
    </citation>
    <scope>NUCLEOTIDE SEQUENCE [LARGE SCALE GENOMIC DNA]</scope>
    <source>
        <strain evidence="8">NBRC 111535</strain>
    </source>
</reference>
<evidence type="ECO:0000256" key="1">
    <source>
        <dbReference type="ARBA" id="ARBA00006484"/>
    </source>
</evidence>
<evidence type="ECO:0000313" key="8">
    <source>
        <dbReference type="Proteomes" id="UP000245999"/>
    </source>
</evidence>
<feature type="region of interest" description="Disordered" evidence="4">
    <location>
        <begin position="268"/>
        <end position="291"/>
    </location>
</feature>
<dbReference type="AlphaFoldDB" id="A0A2Z3GMD2"/>
<evidence type="ECO:0000256" key="5">
    <source>
        <dbReference type="SAM" id="Phobius"/>
    </source>
</evidence>
<evidence type="ECO:0000259" key="6">
    <source>
        <dbReference type="SMART" id="SM00822"/>
    </source>
</evidence>
<keyword evidence="8" id="KW-1185">Reference proteome</keyword>
<dbReference type="InterPro" id="IPR020904">
    <property type="entry name" value="Sc_DH/Rdtase_CS"/>
</dbReference>
<dbReference type="PRINTS" id="PR00080">
    <property type="entry name" value="SDRFAMILY"/>
</dbReference>
<evidence type="ECO:0000256" key="3">
    <source>
        <dbReference type="RuleBase" id="RU000363"/>
    </source>
</evidence>
<keyword evidence="5" id="KW-0472">Membrane</keyword>
<dbReference type="PANTHER" id="PTHR44196:SF1">
    <property type="entry name" value="DEHYDROGENASE_REDUCTASE SDR FAMILY MEMBER 7B"/>
    <property type="match status" value="1"/>
</dbReference>
<dbReference type="PANTHER" id="PTHR44196">
    <property type="entry name" value="DEHYDROGENASE/REDUCTASE SDR FAMILY MEMBER 7B"/>
    <property type="match status" value="1"/>
</dbReference>
<dbReference type="EMBL" id="CP029145">
    <property type="protein sequence ID" value="AWM33272.1"/>
    <property type="molecule type" value="Genomic_DNA"/>
</dbReference>
<dbReference type="KEGG" id="hnv:DDQ68_11060"/>
<feature type="compositionally biased region" description="Pro residues" evidence="4">
    <location>
        <begin position="353"/>
        <end position="363"/>
    </location>
</feature>
<keyword evidence="5" id="KW-1133">Transmembrane helix</keyword>
<name>A0A2Z3GMD2_9BACT</name>
<feature type="transmembrane region" description="Helical" evidence="5">
    <location>
        <begin position="311"/>
        <end position="334"/>
    </location>
</feature>
<evidence type="ECO:0000313" key="7">
    <source>
        <dbReference type="EMBL" id="AWM33272.1"/>
    </source>
</evidence>
<dbReference type="Gene3D" id="3.40.50.720">
    <property type="entry name" value="NAD(P)-binding Rossmann-like Domain"/>
    <property type="match status" value="1"/>
</dbReference>